<reference evidence="1 2" key="1">
    <citation type="journal article" date="2019" name="BMC Genomics">
        <title>New insights from Opisthorchis felineus genome: update on genomics of the epidemiologically important liver flukes.</title>
        <authorList>
            <person name="Ershov N.I."/>
            <person name="Mordvinov V.A."/>
            <person name="Prokhortchouk E.B."/>
            <person name="Pakharukova M.Y."/>
            <person name="Gunbin K.V."/>
            <person name="Ustyantsev K."/>
            <person name="Genaev M.A."/>
            <person name="Blinov A.G."/>
            <person name="Mazur A."/>
            <person name="Boulygina E."/>
            <person name="Tsygankova S."/>
            <person name="Khrameeva E."/>
            <person name="Chekanov N."/>
            <person name="Fan G."/>
            <person name="Xiao A."/>
            <person name="Zhang H."/>
            <person name="Xu X."/>
            <person name="Yang H."/>
            <person name="Solovyev V."/>
            <person name="Lee S.M."/>
            <person name="Liu X."/>
            <person name="Afonnikov D.A."/>
            <person name="Skryabin K.G."/>
        </authorList>
    </citation>
    <scope>NUCLEOTIDE SEQUENCE [LARGE SCALE GENOMIC DNA]</scope>
    <source>
        <strain evidence="1">AK-0245</strain>
        <tissue evidence="1">Whole organism</tissue>
    </source>
</reference>
<evidence type="ECO:0000313" key="1">
    <source>
        <dbReference type="EMBL" id="TGZ68053.1"/>
    </source>
</evidence>
<proteinExistence type="predicted"/>
<dbReference type="EMBL" id="SJOL01006386">
    <property type="protein sequence ID" value="TGZ68053.1"/>
    <property type="molecule type" value="Genomic_DNA"/>
</dbReference>
<name>A0A4S2LW23_OPIFE</name>
<protein>
    <submittedName>
        <fullName evidence="1">Uncharacterized protein</fullName>
    </submittedName>
</protein>
<comment type="caution">
    <text evidence="1">The sequence shown here is derived from an EMBL/GenBank/DDBJ whole genome shotgun (WGS) entry which is preliminary data.</text>
</comment>
<evidence type="ECO:0000313" key="2">
    <source>
        <dbReference type="Proteomes" id="UP000308267"/>
    </source>
</evidence>
<organism evidence="1 2">
    <name type="scientific">Opisthorchis felineus</name>
    <dbReference type="NCBI Taxonomy" id="147828"/>
    <lineage>
        <taxon>Eukaryota</taxon>
        <taxon>Metazoa</taxon>
        <taxon>Spiralia</taxon>
        <taxon>Lophotrochozoa</taxon>
        <taxon>Platyhelminthes</taxon>
        <taxon>Trematoda</taxon>
        <taxon>Digenea</taxon>
        <taxon>Opisthorchiida</taxon>
        <taxon>Opisthorchiata</taxon>
        <taxon>Opisthorchiidae</taxon>
        <taxon>Opisthorchis</taxon>
    </lineage>
</organism>
<sequence>MQLCRPLQSKLIWIGFLCLFLDPIYSNVLCFPIVLESRMVDDYRPWSFPWTSMEQLSDMKVEQTSSDIKQQKLTPDLISWLLDNVPQQERLSKRISTPYNVTTAFGITMLRGWRPQRWG</sequence>
<dbReference type="Proteomes" id="UP000308267">
    <property type="component" value="Unassembled WGS sequence"/>
</dbReference>
<keyword evidence="2" id="KW-1185">Reference proteome</keyword>
<accession>A0A4S2LW23</accession>
<gene>
    <name evidence="1" type="ORF">CRM22_004471</name>
</gene>
<dbReference type="AlphaFoldDB" id="A0A4S2LW23"/>